<evidence type="ECO:0000256" key="12">
    <source>
        <dbReference type="SAM" id="SignalP"/>
    </source>
</evidence>
<dbReference type="InterPro" id="IPR050819">
    <property type="entry name" value="Tripeptidyl-peptidase_I"/>
</dbReference>
<dbReference type="GO" id="GO:0004252">
    <property type="term" value="F:serine-type endopeptidase activity"/>
    <property type="evidence" value="ECO:0007669"/>
    <property type="project" value="UniProtKB-UniRule"/>
</dbReference>
<comment type="function">
    <text evidence="2">Secreted tripeptidyl-peptidase which degrades proteins at acidic pHs and is involved in virulence.</text>
</comment>
<dbReference type="GO" id="GO:0046872">
    <property type="term" value="F:metal ion binding"/>
    <property type="evidence" value="ECO:0007669"/>
    <property type="project" value="UniProtKB-UniRule"/>
</dbReference>
<evidence type="ECO:0000259" key="13">
    <source>
        <dbReference type="PROSITE" id="PS51695"/>
    </source>
</evidence>
<comment type="catalytic activity">
    <reaction evidence="1">
        <text>Release of an N-terminal tripeptide from a polypeptide.</text>
        <dbReference type="EC" id="3.4.14.10"/>
    </reaction>
</comment>
<dbReference type="PROSITE" id="PS51695">
    <property type="entry name" value="SEDOLISIN"/>
    <property type="match status" value="1"/>
</dbReference>
<dbReference type="InterPro" id="IPR030400">
    <property type="entry name" value="Sedolisin_dom"/>
</dbReference>
<keyword evidence="7 11" id="KW-0378">Hydrolase</keyword>
<sequence>MGFSPRALLFLTASIAFINLSVQGLPSSNYVLHEIRSPTGTGHVNSHREWKRGSRLDPHAIIPLRIGLAQSNIHLGYEKLMEVSDPSSETFGKHLSQDEVHDLFAPAHETFDAVHSWLVESGVNASEIRQYENKGWLAIDLPVTHVEGLFQTQYHEHEREGELKIGCDQYYVPRHLSEHIDYIVPGIKLSPPMVRRSLERVPDTSSRKYRKGWRPKQMPPDLLSLVKKPPTTPKLPANLQDCARNFTAVCYRALYQIPATSHPVAGLEPAVYESGDTFAQGDLDSYYHKYAPWIANGTHPRILSVDGGEAPVAPDSEYNTGESDIDVNIIQTLVWPQTMVLYQVDDRLYTTANNYSGFLNHFLDALDGSYCHSTAFGITGDSPGIDPSYPDNRPGGYHGTALCGAYKPNKVISISYGEGEIDVPKNYFQRQCNEWLKLGLQGTTVLVSSGDFGVAMPPESDTATGCISGSGQNQTIYNPGNPVSCPYLTSVGATQLEPGTTVLDAEGAMQTNLGPGAELFASGGGFSNYFPAPDYQKAAVSKYFAKHDPGHPYYIANANASNIGENGGIYNRAGRGIPDISANGANFRAFNNGTEGHWFGTSLAAPLWASIITLINQERTKIGKGSVGFINPVLYANVDALTDIKQGSNPNCGTSGFTAVEGWDPVTGLGTPRYPSLLKLWLKLP</sequence>
<feature type="domain" description="Peptidase S53" evidence="13">
    <location>
        <begin position="245"/>
        <end position="684"/>
    </location>
</feature>
<dbReference type="PANTHER" id="PTHR14218">
    <property type="entry name" value="PROTEASE S8 TRIPEPTIDYL PEPTIDASE I CLN2"/>
    <property type="match status" value="1"/>
</dbReference>
<dbReference type="InterPro" id="IPR036852">
    <property type="entry name" value="Peptidase_S8/S53_dom_sf"/>
</dbReference>
<proteinExistence type="predicted"/>
<keyword evidence="10" id="KW-0865">Zymogen</keyword>
<evidence type="ECO:0000256" key="10">
    <source>
        <dbReference type="ARBA" id="ARBA00023145"/>
    </source>
</evidence>
<dbReference type="HOGENOM" id="CLU_013783_4_0_1"/>
<dbReference type="PANTHER" id="PTHR14218:SF19">
    <property type="entry name" value="SERINE PROTEASE AORO, PUTATIVE (AFU_ORTHOLOGUE AFUA_6G10250)-RELATED"/>
    <property type="match status" value="1"/>
</dbReference>
<dbReference type="Pfam" id="PF09286">
    <property type="entry name" value="Pro-kuma_activ"/>
    <property type="match status" value="1"/>
</dbReference>
<dbReference type="InterPro" id="IPR015366">
    <property type="entry name" value="S53_propep"/>
</dbReference>
<evidence type="ECO:0000256" key="1">
    <source>
        <dbReference type="ARBA" id="ARBA00001910"/>
    </source>
</evidence>
<dbReference type="OrthoDB" id="409122at2759"/>
<dbReference type="CDD" id="cd04056">
    <property type="entry name" value="Peptidases_S53"/>
    <property type="match status" value="1"/>
</dbReference>
<evidence type="ECO:0000256" key="6">
    <source>
        <dbReference type="ARBA" id="ARBA00022723"/>
    </source>
</evidence>
<evidence type="ECO:0000256" key="7">
    <source>
        <dbReference type="ARBA" id="ARBA00022801"/>
    </source>
</evidence>
<evidence type="ECO:0000256" key="9">
    <source>
        <dbReference type="ARBA" id="ARBA00022837"/>
    </source>
</evidence>
<evidence type="ECO:0000256" key="11">
    <source>
        <dbReference type="PROSITE-ProRule" id="PRU01032"/>
    </source>
</evidence>
<organism evidence="14 15">
    <name type="scientific">Hypocrea jecorina (strain ATCC 56765 / BCRC 32924 / NRRL 11460 / Rut C-30)</name>
    <name type="common">Trichoderma reesei</name>
    <dbReference type="NCBI Taxonomy" id="1344414"/>
    <lineage>
        <taxon>Eukaryota</taxon>
        <taxon>Fungi</taxon>
        <taxon>Dikarya</taxon>
        <taxon>Ascomycota</taxon>
        <taxon>Pezizomycotina</taxon>
        <taxon>Sordariomycetes</taxon>
        <taxon>Hypocreomycetidae</taxon>
        <taxon>Hypocreales</taxon>
        <taxon>Hypocreaceae</taxon>
        <taxon>Trichoderma</taxon>
    </lineage>
</organism>
<accession>A0A024RXQ4</accession>
<dbReference type="SUPFAM" id="SSF52743">
    <property type="entry name" value="Subtilisin-like"/>
    <property type="match status" value="1"/>
</dbReference>
<feature type="signal peptide" evidence="12">
    <location>
        <begin position="1"/>
        <end position="24"/>
    </location>
</feature>
<evidence type="ECO:0000256" key="3">
    <source>
        <dbReference type="ARBA" id="ARBA00004239"/>
    </source>
</evidence>
<dbReference type="SMART" id="SM00944">
    <property type="entry name" value="Pro-kuma_activ"/>
    <property type="match status" value="1"/>
</dbReference>
<dbReference type="SUPFAM" id="SSF54897">
    <property type="entry name" value="Protease propeptides/inhibitors"/>
    <property type="match status" value="1"/>
</dbReference>
<feature type="chain" id="PRO_5001533846" description="tripeptidyl-peptidase II" evidence="12">
    <location>
        <begin position="25"/>
        <end position="685"/>
    </location>
</feature>
<dbReference type="Proteomes" id="UP000024376">
    <property type="component" value="Unassembled WGS sequence"/>
</dbReference>
<feature type="active site" description="Charge relay system" evidence="11">
    <location>
        <position position="602"/>
    </location>
</feature>
<feature type="active site" description="Charge relay system" evidence="11">
    <location>
        <position position="322"/>
    </location>
</feature>
<dbReference type="EMBL" id="KI911168">
    <property type="protein sequence ID" value="ETR97657.1"/>
    <property type="molecule type" value="Genomic_DNA"/>
</dbReference>
<keyword evidence="9 11" id="KW-0106">Calcium</keyword>
<feature type="binding site" evidence="11">
    <location>
        <position position="644"/>
    </location>
    <ligand>
        <name>Ca(2+)</name>
        <dbReference type="ChEBI" id="CHEBI:29108"/>
    </ligand>
</feature>
<dbReference type="GO" id="GO:0008240">
    <property type="term" value="F:tripeptidyl-peptidase activity"/>
    <property type="evidence" value="ECO:0007669"/>
    <property type="project" value="UniProtKB-EC"/>
</dbReference>
<evidence type="ECO:0000256" key="2">
    <source>
        <dbReference type="ARBA" id="ARBA00002451"/>
    </source>
</evidence>
<keyword evidence="12" id="KW-0732">Signal</keyword>
<evidence type="ECO:0000256" key="8">
    <source>
        <dbReference type="ARBA" id="ARBA00022825"/>
    </source>
</evidence>
<dbReference type="Gene3D" id="3.40.50.200">
    <property type="entry name" value="Peptidase S8/S53 domain"/>
    <property type="match status" value="1"/>
</dbReference>
<feature type="binding site" evidence="11">
    <location>
        <position position="664"/>
    </location>
    <ligand>
        <name>Ca(2+)</name>
        <dbReference type="ChEBI" id="CHEBI:29108"/>
    </ligand>
</feature>
<dbReference type="GO" id="GO:0006508">
    <property type="term" value="P:proteolysis"/>
    <property type="evidence" value="ECO:0007669"/>
    <property type="project" value="UniProtKB-KW"/>
</dbReference>
<dbReference type="InterPro" id="IPR000209">
    <property type="entry name" value="Peptidase_S8/S53_dom"/>
</dbReference>
<dbReference type="MEROPS" id="S53.007"/>
<name>A0A024RXQ4_HYPJR</name>
<feature type="binding site" evidence="11">
    <location>
        <position position="662"/>
    </location>
    <ligand>
        <name>Ca(2+)</name>
        <dbReference type="ChEBI" id="CHEBI:29108"/>
    </ligand>
</feature>
<feature type="active site" description="Charge relay system" evidence="11">
    <location>
        <position position="326"/>
    </location>
</feature>
<evidence type="ECO:0000256" key="5">
    <source>
        <dbReference type="ARBA" id="ARBA00022670"/>
    </source>
</evidence>
<comment type="subcellular location">
    <subcellularLocation>
        <location evidence="3">Secreted</location>
        <location evidence="3">Extracellular space</location>
    </subcellularLocation>
</comment>
<keyword evidence="5 11" id="KW-0645">Protease</keyword>
<dbReference type="Pfam" id="PF00082">
    <property type="entry name" value="Peptidase_S8"/>
    <property type="match status" value="1"/>
</dbReference>
<evidence type="ECO:0000313" key="14">
    <source>
        <dbReference type="EMBL" id="ETR97657.1"/>
    </source>
</evidence>
<dbReference type="KEGG" id="trr:M419DRAFT_39131"/>
<comment type="cofactor">
    <cofactor evidence="11">
        <name>Ca(2+)</name>
        <dbReference type="ChEBI" id="CHEBI:29108"/>
    </cofactor>
    <text evidence="11">Binds 1 Ca(2+) ion per subunit.</text>
</comment>
<dbReference type="AlphaFoldDB" id="A0A024RXQ4"/>
<dbReference type="CDD" id="cd11377">
    <property type="entry name" value="Pro-peptidase_S53"/>
    <property type="match status" value="1"/>
</dbReference>
<reference evidence="15" key="1">
    <citation type="journal article" date="2013" name="Ind. Biotechnol.">
        <title>Comparative genomics analysis of Trichoderma reesei strains.</title>
        <authorList>
            <person name="Koike H."/>
            <person name="Aerts A."/>
            <person name="LaButti K."/>
            <person name="Grigoriev I.V."/>
            <person name="Baker S.E."/>
        </authorList>
    </citation>
    <scope>NUCLEOTIDE SEQUENCE [LARGE SCALE GENOMIC DNA]</scope>
    <source>
        <strain evidence="15">ATCC 56765 / BCRC 32924 / NRRL 11460 / Rut C-30</strain>
    </source>
</reference>
<keyword evidence="6 11" id="KW-0479">Metal-binding</keyword>
<evidence type="ECO:0000256" key="4">
    <source>
        <dbReference type="ARBA" id="ARBA00012462"/>
    </source>
</evidence>
<feature type="binding site" evidence="11">
    <location>
        <position position="643"/>
    </location>
    <ligand>
        <name>Ca(2+)</name>
        <dbReference type="ChEBI" id="CHEBI:29108"/>
    </ligand>
</feature>
<keyword evidence="8 11" id="KW-0720">Serine protease</keyword>
<evidence type="ECO:0000313" key="15">
    <source>
        <dbReference type="Proteomes" id="UP000024376"/>
    </source>
</evidence>
<dbReference type="GO" id="GO:0005576">
    <property type="term" value="C:extracellular region"/>
    <property type="evidence" value="ECO:0007669"/>
    <property type="project" value="UniProtKB-SubCell"/>
</dbReference>
<dbReference type="EC" id="3.4.14.10" evidence="4"/>
<protein>
    <recommendedName>
        <fullName evidence="4">tripeptidyl-peptidase II</fullName>
        <ecNumber evidence="4">3.4.14.10</ecNumber>
    </recommendedName>
</protein>
<gene>
    <name evidence="14" type="ORF">M419DRAFT_39131</name>
</gene>